<keyword evidence="5 13" id="KW-0812">Transmembrane</keyword>
<keyword evidence="8 13" id="KW-1133">Transmembrane helix</keyword>
<keyword evidence="6" id="KW-0631">Potassium channel</keyword>
<name>A0A411EAA1_9FLAO</name>
<feature type="transmembrane region" description="Helical" evidence="13">
    <location>
        <begin position="12"/>
        <end position="29"/>
    </location>
</feature>
<evidence type="ECO:0000256" key="11">
    <source>
        <dbReference type="ARBA" id="ARBA00023303"/>
    </source>
</evidence>
<evidence type="ECO:0000256" key="12">
    <source>
        <dbReference type="ARBA" id="ARBA00034430"/>
    </source>
</evidence>
<evidence type="ECO:0000256" key="4">
    <source>
        <dbReference type="ARBA" id="ARBA00022538"/>
    </source>
</evidence>
<keyword evidence="10 13" id="KW-0472">Membrane</keyword>
<keyword evidence="4" id="KW-0633">Potassium transport</keyword>
<dbReference type="GO" id="GO:0015252">
    <property type="term" value="F:proton channel activity"/>
    <property type="evidence" value="ECO:0007669"/>
    <property type="project" value="InterPro"/>
</dbReference>
<keyword evidence="7" id="KW-0630">Potassium</keyword>
<dbReference type="KEGG" id="mur:EQY75_08015"/>
<evidence type="ECO:0000256" key="1">
    <source>
        <dbReference type="ARBA" id="ARBA00004141"/>
    </source>
</evidence>
<comment type="catalytic activity">
    <reaction evidence="12">
        <text>K(+)(in) = K(+)(out)</text>
        <dbReference type="Rhea" id="RHEA:29463"/>
        <dbReference type="ChEBI" id="CHEBI:29103"/>
    </reaction>
</comment>
<keyword evidence="15" id="KW-1185">Reference proteome</keyword>
<feature type="transmembrane region" description="Helical" evidence="13">
    <location>
        <begin position="183"/>
        <end position="200"/>
    </location>
</feature>
<evidence type="ECO:0000256" key="6">
    <source>
        <dbReference type="ARBA" id="ARBA00022826"/>
    </source>
</evidence>
<dbReference type="AlphaFoldDB" id="A0A411EAA1"/>
<evidence type="ECO:0000256" key="2">
    <source>
        <dbReference type="ARBA" id="ARBA00006920"/>
    </source>
</evidence>
<dbReference type="EMBL" id="CP035544">
    <property type="protein sequence ID" value="QBA64473.1"/>
    <property type="molecule type" value="Genomic_DNA"/>
</dbReference>
<feature type="transmembrane region" description="Helical" evidence="13">
    <location>
        <begin position="35"/>
        <end position="59"/>
    </location>
</feature>
<evidence type="ECO:0000256" key="3">
    <source>
        <dbReference type="ARBA" id="ARBA00022448"/>
    </source>
</evidence>
<protein>
    <submittedName>
        <fullName evidence="14">DUF1211 domain-containing protein</fullName>
    </submittedName>
</protein>
<dbReference type="Pfam" id="PF06736">
    <property type="entry name" value="TMEM175"/>
    <property type="match status" value="1"/>
</dbReference>
<dbReference type="OrthoDB" id="7626281at2"/>
<dbReference type="GO" id="GO:0005267">
    <property type="term" value="F:potassium channel activity"/>
    <property type="evidence" value="ECO:0007669"/>
    <property type="project" value="UniProtKB-KW"/>
</dbReference>
<comment type="similarity">
    <text evidence="2">Belongs to the TMEM175 family.</text>
</comment>
<evidence type="ECO:0000256" key="10">
    <source>
        <dbReference type="ARBA" id="ARBA00023136"/>
    </source>
</evidence>
<evidence type="ECO:0000256" key="9">
    <source>
        <dbReference type="ARBA" id="ARBA00023065"/>
    </source>
</evidence>
<keyword evidence="11" id="KW-0407">Ion channel</keyword>
<organism evidence="14 15">
    <name type="scientific">Muriicola soli</name>
    <dbReference type="NCBI Taxonomy" id="2507538"/>
    <lineage>
        <taxon>Bacteria</taxon>
        <taxon>Pseudomonadati</taxon>
        <taxon>Bacteroidota</taxon>
        <taxon>Flavobacteriia</taxon>
        <taxon>Flavobacteriales</taxon>
        <taxon>Flavobacteriaceae</taxon>
        <taxon>Muriicola</taxon>
    </lineage>
</organism>
<gene>
    <name evidence="14" type="ORF">EQY75_08015</name>
</gene>
<feature type="transmembrane region" description="Helical" evidence="13">
    <location>
        <begin position="71"/>
        <end position="92"/>
    </location>
</feature>
<reference evidence="14 15" key="1">
    <citation type="submission" date="2019-01" db="EMBL/GenBank/DDBJ databases">
        <title>Muriicola soli sp. nov., isolated from soil.</title>
        <authorList>
            <person name="Kang H.J."/>
            <person name="Kim S.B."/>
        </authorList>
    </citation>
    <scope>NUCLEOTIDE SEQUENCE [LARGE SCALE GENOMIC DNA]</scope>
    <source>
        <strain evidence="14 15">MMS17-SY002</strain>
    </source>
</reference>
<evidence type="ECO:0000256" key="8">
    <source>
        <dbReference type="ARBA" id="ARBA00022989"/>
    </source>
</evidence>
<evidence type="ECO:0000313" key="14">
    <source>
        <dbReference type="EMBL" id="QBA64473.1"/>
    </source>
</evidence>
<comment type="subcellular location">
    <subcellularLocation>
        <location evidence="1">Membrane</location>
        <topology evidence="1">Multi-pass membrane protein</topology>
    </subcellularLocation>
</comment>
<dbReference type="GO" id="GO:0016020">
    <property type="term" value="C:membrane"/>
    <property type="evidence" value="ECO:0007669"/>
    <property type="project" value="UniProtKB-SubCell"/>
</dbReference>
<evidence type="ECO:0000256" key="13">
    <source>
        <dbReference type="SAM" id="Phobius"/>
    </source>
</evidence>
<proteinExistence type="inferred from homology"/>
<dbReference type="InterPro" id="IPR010617">
    <property type="entry name" value="TMEM175-like"/>
</dbReference>
<sequence length="209" mass="24033">MKFAQNSDRVEAFSDGVFAFAATLMVVTLDMDESLQLIGAKSSNFISFGVSFFVLVILWKVHYNFFRKTSYIDNWIITFNSVLLFVVLYYVFPLKSLVNSWMGVKSISVDELSALFVMYSFGFALIFLCYALMYYRAYQKTRTLQKSVDLLFSAQHFSLYVLTAFLSIILGILKVGITFGAPGFLYAMLGPLCYFHAVWFEKKYRKTLL</sequence>
<evidence type="ECO:0000256" key="5">
    <source>
        <dbReference type="ARBA" id="ARBA00022692"/>
    </source>
</evidence>
<accession>A0A411EAA1</accession>
<dbReference type="RefSeq" id="WP_129604688.1">
    <property type="nucleotide sequence ID" value="NZ_CP035544.1"/>
</dbReference>
<evidence type="ECO:0000313" key="15">
    <source>
        <dbReference type="Proteomes" id="UP000290889"/>
    </source>
</evidence>
<feature type="transmembrane region" description="Helical" evidence="13">
    <location>
        <begin position="112"/>
        <end position="136"/>
    </location>
</feature>
<evidence type="ECO:0000256" key="7">
    <source>
        <dbReference type="ARBA" id="ARBA00022958"/>
    </source>
</evidence>
<feature type="transmembrane region" description="Helical" evidence="13">
    <location>
        <begin position="157"/>
        <end position="177"/>
    </location>
</feature>
<keyword evidence="9" id="KW-0406">Ion transport</keyword>
<dbReference type="Proteomes" id="UP000290889">
    <property type="component" value="Chromosome"/>
</dbReference>
<keyword evidence="3" id="KW-0813">Transport</keyword>